<evidence type="ECO:0000313" key="1">
    <source>
        <dbReference type="EMBL" id="AQS55684.1"/>
    </source>
</evidence>
<sequence length="119" mass="13720">MPRILAAFKKKEDERTLFLSISSSSHTGEYLIGISLFKDKVIIAHDCPQIKFRKRSCKHAYLAYKAFQKHLWWIDLSDKNFVIKRKDVVLSPEWIQIPIPGTPPDFGENEGGKEHVHSA</sequence>
<proteinExistence type="predicted"/>
<dbReference type="Proteomes" id="UP000188603">
    <property type="component" value="Chromosome"/>
</dbReference>
<name>A0A1U9K6M3_9BACL</name>
<dbReference type="AlphaFoldDB" id="A0A1U9K6M3"/>
<dbReference type="STRING" id="1471761.B0W44_07665"/>
<dbReference type="KEGG" id="ntr:B0W44_07665"/>
<evidence type="ECO:0008006" key="3">
    <source>
        <dbReference type="Google" id="ProtNLM"/>
    </source>
</evidence>
<evidence type="ECO:0000313" key="2">
    <source>
        <dbReference type="Proteomes" id="UP000188603"/>
    </source>
</evidence>
<organism evidence="1 2">
    <name type="scientific">Novibacillus thermophilus</name>
    <dbReference type="NCBI Taxonomy" id="1471761"/>
    <lineage>
        <taxon>Bacteria</taxon>
        <taxon>Bacillati</taxon>
        <taxon>Bacillota</taxon>
        <taxon>Bacilli</taxon>
        <taxon>Bacillales</taxon>
        <taxon>Thermoactinomycetaceae</taxon>
        <taxon>Novibacillus</taxon>
    </lineage>
</organism>
<gene>
    <name evidence="1" type="ORF">B0W44_07665</name>
</gene>
<accession>A0A1U9K6M3</accession>
<reference evidence="1 2" key="1">
    <citation type="journal article" date="2015" name="Int. J. Syst. Evol. Microbiol.">
        <title>Novibacillus thermophilus gen. nov., sp. nov., a Gram-staining-negative and moderately thermophilic member of the family Thermoactinomycetaceae.</title>
        <authorList>
            <person name="Yang G."/>
            <person name="Chen J."/>
            <person name="Zhou S."/>
        </authorList>
    </citation>
    <scope>NUCLEOTIDE SEQUENCE [LARGE SCALE GENOMIC DNA]</scope>
    <source>
        <strain evidence="1 2">SG-1</strain>
    </source>
</reference>
<protein>
    <recommendedName>
        <fullName evidence="3">SWIM-type domain-containing protein</fullName>
    </recommendedName>
</protein>
<keyword evidence="2" id="KW-1185">Reference proteome</keyword>
<dbReference type="EMBL" id="CP019699">
    <property type="protein sequence ID" value="AQS55684.1"/>
    <property type="molecule type" value="Genomic_DNA"/>
</dbReference>